<protein>
    <submittedName>
        <fullName evidence="2">Putative lipoprotein transmembrane</fullName>
    </submittedName>
</protein>
<proteinExistence type="predicted"/>
<keyword evidence="2" id="KW-0449">Lipoprotein</keyword>
<dbReference type="Proteomes" id="UP000214720">
    <property type="component" value="Unassembled WGS sequence"/>
</dbReference>
<dbReference type="eggNOG" id="ENOG50330E3">
    <property type="taxonomic scope" value="Bacteria"/>
</dbReference>
<reference evidence="3" key="1">
    <citation type="submission" date="2017-01" db="EMBL/GenBank/DDBJ databases">
        <title>Genome Analysis of Deinococcus marmoris KOPRI26562.</title>
        <authorList>
            <person name="Kim J.H."/>
            <person name="Oh H.-M."/>
        </authorList>
    </citation>
    <scope>NUCLEOTIDE SEQUENCE [LARGE SCALE GENOMIC DNA]</scope>
    <source>
        <strain evidence="3">PAMC 26633</strain>
    </source>
</reference>
<sequence>MAVLIELSGCLCVPGGLVSDHCTKARGIVRSIQGRPNGLFPELRPPATVFEQMESGGFRAVRATLHDCCLTHDIAAKINKTMRSAMTLGRLYGQWKGAARVLLIAGFTLLGGCTTYVQTQVAAFSDWSGTDATRTYAFARSASQQNSIEQKTYEVLAANELATHSFKRVPDASARYLVELSYSIRGDMVTVRQPVYYDPWPMYGGWYGRPYGWGGYGGYGGWGGWDMGPAGYVDQSYPIFVHSLQIRMTERESGREVYKVTASNSGGESSLVRAMPYLIRSALADFPLGNGTVRTVKIPLDKTGGVSNDAPVAVGAAEKATAPAPVPGPVPVQ</sequence>
<accession>A0A226WL40</accession>
<evidence type="ECO:0000313" key="3">
    <source>
        <dbReference type="Proteomes" id="UP000214720"/>
    </source>
</evidence>
<organism evidence="2 3">
    <name type="scientific">Caballeronia sordidicola</name>
    <name type="common">Burkholderia sordidicola</name>
    <dbReference type="NCBI Taxonomy" id="196367"/>
    <lineage>
        <taxon>Bacteria</taxon>
        <taxon>Pseudomonadati</taxon>
        <taxon>Pseudomonadota</taxon>
        <taxon>Betaproteobacteria</taxon>
        <taxon>Burkholderiales</taxon>
        <taxon>Burkholderiaceae</taxon>
        <taxon>Caballeronia</taxon>
    </lineage>
</organism>
<evidence type="ECO:0000259" key="1">
    <source>
        <dbReference type="Pfam" id="PF13590"/>
    </source>
</evidence>
<dbReference type="Pfam" id="PF13590">
    <property type="entry name" value="DUF4136"/>
    <property type="match status" value="1"/>
</dbReference>
<feature type="domain" description="DUF4136" evidence="1">
    <location>
        <begin position="124"/>
        <end position="287"/>
    </location>
</feature>
<keyword evidence="2" id="KW-0812">Transmembrane</keyword>
<dbReference type="EMBL" id="MTHB01000290">
    <property type="protein sequence ID" value="OXC71905.1"/>
    <property type="molecule type" value="Genomic_DNA"/>
</dbReference>
<evidence type="ECO:0000313" key="2">
    <source>
        <dbReference type="EMBL" id="OXC71905.1"/>
    </source>
</evidence>
<comment type="caution">
    <text evidence="2">The sequence shown here is derived from an EMBL/GenBank/DDBJ whole genome shotgun (WGS) entry which is preliminary data.</text>
</comment>
<dbReference type="AlphaFoldDB" id="A0A226WL40"/>
<gene>
    <name evidence="2" type="ORF">BSU04_44695</name>
</gene>
<name>A0A226WL40_CABSO</name>
<keyword evidence="2" id="KW-0472">Membrane</keyword>
<dbReference type="InterPro" id="IPR025411">
    <property type="entry name" value="DUF4136"/>
</dbReference>